<feature type="chain" id="PRO_5047386836" evidence="4">
    <location>
        <begin position="26"/>
        <end position="363"/>
    </location>
</feature>
<dbReference type="Pfam" id="PF13432">
    <property type="entry name" value="TPR_16"/>
    <property type="match status" value="2"/>
</dbReference>
<proteinExistence type="predicted"/>
<feature type="repeat" description="TPR" evidence="3">
    <location>
        <begin position="64"/>
        <end position="97"/>
    </location>
</feature>
<dbReference type="PROSITE" id="PS50005">
    <property type="entry name" value="TPR"/>
    <property type="match status" value="3"/>
</dbReference>
<dbReference type="Proteomes" id="UP000779507">
    <property type="component" value="Unassembled WGS sequence"/>
</dbReference>
<dbReference type="SUPFAM" id="SSF48452">
    <property type="entry name" value="TPR-like"/>
    <property type="match status" value="1"/>
</dbReference>
<evidence type="ECO:0000313" key="6">
    <source>
        <dbReference type="Proteomes" id="UP000779507"/>
    </source>
</evidence>
<dbReference type="PANTHER" id="PTHR44943:SF4">
    <property type="entry name" value="TPR REPEAT-CONTAINING PROTEIN MJ0798"/>
    <property type="match status" value="1"/>
</dbReference>
<protein>
    <submittedName>
        <fullName evidence="5">Tetratricopeptide (TPR) repeat protein</fullName>
    </submittedName>
</protein>
<keyword evidence="2 3" id="KW-0802">TPR repeat</keyword>
<feature type="repeat" description="TPR" evidence="3">
    <location>
        <begin position="30"/>
        <end position="63"/>
    </location>
</feature>
<gene>
    <name evidence="5" type="ORF">HNP98_004102</name>
</gene>
<dbReference type="RefSeq" id="WP_173812002.1">
    <property type="nucleotide sequence ID" value="NZ_JABSNP010000028.1"/>
</dbReference>
<dbReference type="Gene3D" id="1.25.40.10">
    <property type="entry name" value="Tetratricopeptide repeat domain"/>
    <property type="match status" value="2"/>
</dbReference>
<dbReference type="InterPro" id="IPR019734">
    <property type="entry name" value="TPR_rpt"/>
</dbReference>
<feature type="repeat" description="TPR" evidence="3">
    <location>
        <begin position="133"/>
        <end position="166"/>
    </location>
</feature>
<organism evidence="5 6">
    <name type="scientific">Hymenobacter caeli</name>
    <dbReference type="NCBI Taxonomy" id="2735894"/>
    <lineage>
        <taxon>Bacteria</taxon>
        <taxon>Pseudomonadati</taxon>
        <taxon>Bacteroidota</taxon>
        <taxon>Cytophagia</taxon>
        <taxon>Cytophagales</taxon>
        <taxon>Hymenobacteraceae</taxon>
        <taxon>Hymenobacter</taxon>
    </lineage>
</organism>
<accession>A0ABX2FVN8</accession>
<dbReference type="EMBL" id="JABSNP010000028">
    <property type="protein sequence ID" value="NRT21256.1"/>
    <property type="molecule type" value="Genomic_DNA"/>
</dbReference>
<evidence type="ECO:0000256" key="2">
    <source>
        <dbReference type="ARBA" id="ARBA00022803"/>
    </source>
</evidence>
<reference evidence="5 6" key="1">
    <citation type="submission" date="2020-05" db="EMBL/GenBank/DDBJ databases">
        <title>Genomic Encyclopedia of Type Strains, Phase IV (KMG-V): Genome sequencing to study the core and pangenomes of soil and plant-associated prokaryotes.</title>
        <authorList>
            <person name="Whitman W."/>
        </authorList>
    </citation>
    <scope>NUCLEOTIDE SEQUENCE [LARGE SCALE GENOMIC DNA]</scope>
    <source>
        <strain evidence="5 6">9A</strain>
    </source>
</reference>
<keyword evidence="1" id="KW-0677">Repeat</keyword>
<evidence type="ECO:0000256" key="3">
    <source>
        <dbReference type="PROSITE-ProRule" id="PRU00339"/>
    </source>
</evidence>
<dbReference type="SMART" id="SM00028">
    <property type="entry name" value="TPR"/>
    <property type="match status" value="4"/>
</dbReference>
<name>A0ABX2FVN8_9BACT</name>
<dbReference type="InterPro" id="IPR051685">
    <property type="entry name" value="Ycf3/AcsC/BcsC/TPR_MFPF"/>
</dbReference>
<feature type="signal peptide" evidence="4">
    <location>
        <begin position="1"/>
        <end position="25"/>
    </location>
</feature>
<evidence type="ECO:0000256" key="1">
    <source>
        <dbReference type="ARBA" id="ARBA00022737"/>
    </source>
</evidence>
<sequence>MKKARILWLLGGWAGGVAGSAPAWAQAGPARELVREGVALYDTGQYNQAANKYQQALAATPGDAQAQAELAMTYAALNRHDEAVALCQQLLAAHPEADPLVYATYGNSLDAGQRPAEALAVYRQALLRYPDSYILYFNQGVTLAGQEREAEAVASFQHALALNPAHASSHMVLGGVQLGAGTRVPAILALARFLVLEPGSGRSAQRRALLDQALLQGVSRADGRPVNIALSRPAAGPKKGKGRKARPDDFGPEEMFLSLAGALALDEKNQDKTKTERFIDQFGALCRVLGERAPAAGGGFTRTYYAPYFVELEKKGYVPAFAYLTHSSETDAPEVQQWLAAHPTEVEVFREWSKNYDWPKPAF</sequence>
<dbReference type="InterPro" id="IPR011990">
    <property type="entry name" value="TPR-like_helical_dom_sf"/>
</dbReference>
<comment type="caution">
    <text evidence="5">The sequence shown here is derived from an EMBL/GenBank/DDBJ whole genome shotgun (WGS) entry which is preliminary data.</text>
</comment>
<evidence type="ECO:0000256" key="4">
    <source>
        <dbReference type="SAM" id="SignalP"/>
    </source>
</evidence>
<keyword evidence="4" id="KW-0732">Signal</keyword>
<evidence type="ECO:0000313" key="5">
    <source>
        <dbReference type="EMBL" id="NRT21256.1"/>
    </source>
</evidence>
<dbReference type="PANTHER" id="PTHR44943">
    <property type="entry name" value="CELLULOSE SYNTHASE OPERON PROTEIN C"/>
    <property type="match status" value="1"/>
</dbReference>
<keyword evidence="6" id="KW-1185">Reference proteome</keyword>